<protein>
    <submittedName>
        <fullName evidence="2">Uncharacterized protein</fullName>
    </submittedName>
</protein>
<feature type="region of interest" description="Disordered" evidence="1">
    <location>
        <begin position="109"/>
        <end position="132"/>
    </location>
</feature>
<name>A0A210PJ19_MIZYE</name>
<evidence type="ECO:0000313" key="3">
    <source>
        <dbReference type="Proteomes" id="UP000242188"/>
    </source>
</evidence>
<gene>
    <name evidence="2" type="ORF">KP79_PYT03168</name>
</gene>
<accession>A0A210PJ19</accession>
<dbReference type="EMBL" id="NEDP02076611">
    <property type="protein sequence ID" value="OWF36474.1"/>
    <property type="molecule type" value="Genomic_DNA"/>
</dbReference>
<dbReference type="Proteomes" id="UP000242188">
    <property type="component" value="Unassembled WGS sequence"/>
</dbReference>
<comment type="caution">
    <text evidence="2">The sequence shown here is derived from an EMBL/GenBank/DDBJ whole genome shotgun (WGS) entry which is preliminary data.</text>
</comment>
<dbReference type="AlphaFoldDB" id="A0A210PJ19"/>
<organism evidence="2 3">
    <name type="scientific">Mizuhopecten yessoensis</name>
    <name type="common">Japanese scallop</name>
    <name type="synonym">Patinopecten yessoensis</name>
    <dbReference type="NCBI Taxonomy" id="6573"/>
    <lineage>
        <taxon>Eukaryota</taxon>
        <taxon>Metazoa</taxon>
        <taxon>Spiralia</taxon>
        <taxon>Lophotrochozoa</taxon>
        <taxon>Mollusca</taxon>
        <taxon>Bivalvia</taxon>
        <taxon>Autobranchia</taxon>
        <taxon>Pteriomorphia</taxon>
        <taxon>Pectinida</taxon>
        <taxon>Pectinoidea</taxon>
        <taxon>Pectinidae</taxon>
        <taxon>Mizuhopecten</taxon>
    </lineage>
</organism>
<reference evidence="2 3" key="1">
    <citation type="journal article" date="2017" name="Nat. Ecol. Evol.">
        <title>Scallop genome provides insights into evolution of bilaterian karyotype and development.</title>
        <authorList>
            <person name="Wang S."/>
            <person name="Zhang J."/>
            <person name="Jiao W."/>
            <person name="Li J."/>
            <person name="Xun X."/>
            <person name="Sun Y."/>
            <person name="Guo X."/>
            <person name="Huan P."/>
            <person name="Dong B."/>
            <person name="Zhang L."/>
            <person name="Hu X."/>
            <person name="Sun X."/>
            <person name="Wang J."/>
            <person name="Zhao C."/>
            <person name="Wang Y."/>
            <person name="Wang D."/>
            <person name="Huang X."/>
            <person name="Wang R."/>
            <person name="Lv J."/>
            <person name="Li Y."/>
            <person name="Zhang Z."/>
            <person name="Liu B."/>
            <person name="Lu W."/>
            <person name="Hui Y."/>
            <person name="Liang J."/>
            <person name="Zhou Z."/>
            <person name="Hou R."/>
            <person name="Li X."/>
            <person name="Liu Y."/>
            <person name="Li H."/>
            <person name="Ning X."/>
            <person name="Lin Y."/>
            <person name="Zhao L."/>
            <person name="Xing Q."/>
            <person name="Dou J."/>
            <person name="Li Y."/>
            <person name="Mao J."/>
            <person name="Guo H."/>
            <person name="Dou H."/>
            <person name="Li T."/>
            <person name="Mu C."/>
            <person name="Jiang W."/>
            <person name="Fu Q."/>
            <person name="Fu X."/>
            <person name="Miao Y."/>
            <person name="Liu J."/>
            <person name="Yu Q."/>
            <person name="Li R."/>
            <person name="Liao H."/>
            <person name="Li X."/>
            <person name="Kong Y."/>
            <person name="Jiang Z."/>
            <person name="Chourrout D."/>
            <person name="Li R."/>
            <person name="Bao Z."/>
        </authorList>
    </citation>
    <scope>NUCLEOTIDE SEQUENCE [LARGE SCALE GENOMIC DNA]</scope>
    <source>
        <strain evidence="2 3">PY_sf001</strain>
    </source>
</reference>
<evidence type="ECO:0000313" key="2">
    <source>
        <dbReference type="EMBL" id="OWF36474.1"/>
    </source>
</evidence>
<evidence type="ECO:0000256" key="1">
    <source>
        <dbReference type="SAM" id="MobiDB-lite"/>
    </source>
</evidence>
<sequence length="235" mass="26828">MASGESERAVMASDDWAQPDMSSVDWEHPDKASLHVIHATLCGGIVKVPSWEKDINNLPDERRTARWPFRRRNRTNEAPINIIDEPPINLTDAAAAINIISERKPISMTVSTKKSEERGRGRLDPYEPSDSSSMVKSLYDACKSGDKEKRFKQHANCPELFTQNSILFPKSRNIDGCIAAKYSVIKEKRKADNKSLLQEARRSDKSSLVEITRELNKYEIYDKDEKEHKINKTIR</sequence>
<feature type="compositionally biased region" description="Basic and acidic residues" evidence="1">
    <location>
        <begin position="113"/>
        <end position="125"/>
    </location>
</feature>
<keyword evidence="3" id="KW-1185">Reference proteome</keyword>
<proteinExistence type="predicted"/>